<evidence type="ECO:0000256" key="2">
    <source>
        <dbReference type="ARBA" id="ARBA00022468"/>
    </source>
</evidence>
<evidence type="ECO:0000256" key="3">
    <source>
        <dbReference type="ARBA" id="ARBA00022490"/>
    </source>
</evidence>
<dbReference type="PANTHER" id="PTHR14130:SF12">
    <property type="entry name" value="BARGIN-RELATED"/>
    <property type="match status" value="1"/>
</dbReference>
<name>A0A2K5IV11_COLAP</name>
<dbReference type="SUPFAM" id="SSF48350">
    <property type="entry name" value="GTPase activation domain, GAP"/>
    <property type="match status" value="1"/>
</dbReference>
<keyword evidence="3" id="KW-0963">Cytoplasm</keyword>
<reference evidence="8" key="2">
    <citation type="submission" date="2025-09" db="UniProtKB">
        <authorList>
            <consortium name="Ensembl"/>
        </authorList>
    </citation>
    <scope>IDENTIFICATION</scope>
</reference>
<feature type="compositionally biased region" description="Pro residues" evidence="5">
    <location>
        <begin position="481"/>
        <end position="499"/>
    </location>
</feature>
<dbReference type="OMA" id="WDYFFEG"/>
<dbReference type="SMART" id="SM00324">
    <property type="entry name" value="RhoGAP"/>
    <property type="match status" value="1"/>
</dbReference>
<proteinExistence type="predicted"/>
<dbReference type="GO" id="GO:0035020">
    <property type="term" value="P:regulation of Rac protein signal transduction"/>
    <property type="evidence" value="ECO:0007669"/>
    <property type="project" value="TreeGrafter"/>
</dbReference>
<feature type="domain" description="BAR" evidence="7">
    <location>
        <begin position="17"/>
        <end position="270"/>
    </location>
</feature>
<evidence type="ECO:0000256" key="4">
    <source>
        <dbReference type="ARBA" id="ARBA00022553"/>
    </source>
</evidence>
<dbReference type="PROSITE" id="PS51021">
    <property type="entry name" value="BAR"/>
    <property type="match status" value="1"/>
</dbReference>
<organism evidence="8 9">
    <name type="scientific">Colobus angolensis palliatus</name>
    <name type="common">Peters' Angolan colobus</name>
    <dbReference type="NCBI Taxonomy" id="336983"/>
    <lineage>
        <taxon>Eukaryota</taxon>
        <taxon>Metazoa</taxon>
        <taxon>Chordata</taxon>
        <taxon>Craniata</taxon>
        <taxon>Vertebrata</taxon>
        <taxon>Euteleostomi</taxon>
        <taxon>Mammalia</taxon>
        <taxon>Eutheria</taxon>
        <taxon>Euarchontoglires</taxon>
        <taxon>Primates</taxon>
        <taxon>Haplorrhini</taxon>
        <taxon>Catarrhini</taxon>
        <taxon>Cercopithecidae</taxon>
        <taxon>Colobinae</taxon>
        <taxon>Colobus</taxon>
    </lineage>
</organism>
<dbReference type="SMART" id="SM00721">
    <property type="entry name" value="BAR"/>
    <property type="match status" value="1"/>
</dbReference>
<dbReference type="GO" id="GO:0051058">
    <property type="term" value="P:negative regulation of small GTPase mediated signal transduction"/>
    <property type="evidence" value="ECO:0007669"/>
    <property type="project" value="UniProtKB-ARBA"/>
</dbReference>
<feature type="compositionally biased region" description="Pro residues" evidence="5">
    <location>
        <begin position="564"/>
        <end position="573"/>
    </location>
</feature>
<evidence type="ECO:0000256" key="1">
    <source>
        <dbReference type="ARBA" id="ARBA00004514"/>
    </source>
</evidence>
<evidence type="ECO:0000313" key="8">
    <source>
        <dbReference type="Ensembl" id="ENSCANP00000020513.1"/>
    </source>
</evidence>
<dbReference type="AlphaFoldDB" id="A0A2K5IV11"/>
<keyword evidence="9" id="KW-1185">Reference proteome</keyword>
<sequence length="678" mass="73203">MMKRQLHRMRQLAQTGSLGRTPETAEFLGEDLLQVEQRLEPAKRAAHNVHKRLQACLQGQSGADMDKRVKKLPLMALSTTMAESFKELDPDSSMGKALEMSCAIQNQLARILAEFEMTLERDVLQPLSRLSEEELPAILKHKKSLQKLVSDWNTLKSRLSQATKNSGSSQGLGGGPGSHSHTTVANKVETLKEEEEELKRKVEQCRDEYLADLYHFVTKEDSYANYFIHLLEIQADYHRHSPSMAATHFSRVYGVSLATHLHELGREIALPIEACVMMLLSEGMKEEGLFRLAAGASVLKRLKQTMASDPHSLEEFCSDPHAVAGALKSYLRELPEPLMTFDLYDDWMRAASLKEPGARLQALQEVCSRLPPENLSNLRYLMKFLARLAEEQEVNKMTPSNIAIVLGPNLLWPPEKEGDQAQLDAASVSSIQVVGVVEALIQSADTLFPGDISFNVSGLFSAVTLQDTVSDRLASEELPPTAVPTPATTPAPAPAPVPAPALASAATKERTESEVPPRPASPKVTRSPPETAAPVEDMARRTKRPAPARPTMPPPQVSGSRSSPPAPPLPPGSGSPGTPRALPRRLVGSSLRAPTVPPPLPPTPPQPARRQSRRSPASPSPASPGPASTSPVSLSTPAQVDLGAATAEGGVPEAVSGVPTTPAIPPQPRPRSLASETD</sequence>
<dbReference type="GO" id="GO:0032956">
    <property type="term" value="P:regulation of actin cytoskeleton organization"/>
    <property type="evidence" value="ECO:0007669"/>
    <property type="project" value="TreeGrafter"/>
</dbReference>
<dbReference type="GO" id="GO:0005829">
    <property type="term" value="C:cytosol"/>
    <property type="evidence" value="ECO:0007669"/>
    <property type="project" value="UniProtKB-SubCell"/>
</dbReference>
<keyword evidence="2" id="KW-0343">GTPase activation</keyword>
<comment type="subcellular location">
    <subcellularLocation>
        <location evidence="1">Cytoplasm</location>
        <location evidence="1">Cytosol</location>
    </subcellularLocation>
</comment>
<feature type="region of interest" description="Disordered" evidence="5">
    <location>
        <begin position="160"/>
        <end position="183"/>
    </location>
</feature>
<feature type="compositionally biased region" description="Pro residues" evidence="5">
    <location>
        <begin position="595"/>
        <end position="607"/>
    </location>
</feature>
<accession>A0A2K5IV11</accession>
<feature type="region of interest" description="Disordered" evidence="5">
    <location>
        <begin position="1"/>
        <end position="23"/>
    </location>
</feature>
<dbReference type="Pfam" id="PF03114">
    <property type="entry name" value="BAR"/>
    <property type="match status" value="1"/>
</dbReference>
<feature type="domain" description="Rho-GAP" evidence="6">
    <location>
        <begin position="255"/>
        <end position="448"/>
    </location>
</feature>
<keyword evidence="4" id="KW-0597">Phosphoprotein</keyword>
<dbReference type="PROSITE" id="PS50238">
    <property type="entry name" value="RHOGAP"/>
    <property type="match status" value="1"/>
</dbReference>
<reference evidence="8" key="1">
    <citation type="submission" date="2025-08" db="UniProtKB">
        <authorList>
            <consortium name="Ensembl"/>
        </authorList>
    </citation>
    <scope>IDENTIFICATION</scope>
</reference>
<feature type="compositionally biased region" description="Pro residues" evidence="5">
    <location>
        <begin position="547"/>
        <end position="556"/>
    </location>
</feature>
<dbReference type="PANTHER" id="PTHR14130">
    <property type="entry name" value="3BP-1 RELATED RHOGAP"/>
    <property type="match status" value="1"/>
</dbReference>
<protein>
    <recommendedName>
        <fullName evidence="10">Rho-GAP domain-containing protein</fullName>
    </recommendedName>
</protein>
<dbReference type="GO" id="GO:0005096">
    <property type="term" value="F:GTPase activator activity"/>
    <property type="evidence" value="ECO:0007669"/>
    <property type="project" value="UniProtKB-KW"/>
</dbReference>
<dbReference type="Ensembl" id="ENSCANT00000043485.1">
    <property type="protein sequence ID" value="ENSCANP00000020513.1"/>
    <property type="gene ID" value="ENSCANG00000033680.1"/>
</dbReference>
<dbReference type="InterPro" id="IPR027267">
    <property type="entry name" value="AH/BAR_dom_sf"/>
</dbReference>
<dbReference type="Gene3D" id="1.20.1270.60">
    <property type="entry name" value="Arfaptin homology (AH) domain/BAR domain"/>
    <property type="match status" value="1"/>
</dbReference>
<evidence type="ECO:0008006" key="10">
    <source>
        <dbReference type="Google" id="ProtNLM"/>
    </source>
</evidence>
<evidence type="ECO:0000256" key="5">
    <source>
        <dbReference type="SAM" id="MobiDB-lite"/>
    </source>
</evidence>
<evidence type="ECO:0000259" key="7">
    <source>
        <dbReference type="PROSITE" id="PS51021"/>
    </source>
</evidence>
<dbReference type="InterPro" id="IPR004148">
    <property type="entry name" value="BAR_dom"/>
</dbReference>
<dbReference type="GO" id="GO:0007165">
    <property type="term" value="P:signal transduction"/>
    <property type="evidence" value="ECO:0007669"/>
    <property type="project" value="InterPro"/>
</dbReference>
<dbReference type="STRING" id="336983.ENSCANP00000020513"/>
<dbReference type="SUPFAM" id="SSF103657">
    <property type="entry name" value="BAR/IMD domain-like"/>
    <property type="match status" value="1"/>
</dbReference>
<dbReference type="InterPro" id="IPR047165">
    <property type="entry name" value="RHG17/44/SH3BP1-like"/>
</dbReference>
<evidence type="ECO:0000259" key="6">
    <source>
        <dbReference type="PROSITE" id="PS50238"/>
    </source>
</evidence>
<feature type="region of interest" description="Disordered" evidence="5">
    <location>
        <begin position="476"/>
        <end position="678"/>
    </location>
</feature>
<dbReference type="FunFam" id="1.20.1270.60:FF:000053">
    <property type="entry name" value="SH3 domain-binding protein 1"/>
    <property type="match status" value="1"/>
</dbReference>
<dbReference type="InterPro" id="IPR008936">
    <property type="entry name" value="Rho_GTPase_activation_prot"/>
</dbReference>
<evidence type="ECO:0000313" key="9">
    <source>
        <dbReference type="Proteomes" id="UP000233080"/>
    </source>
</evidence>
<dbReference type="InterPro" id="IPR000198">
    <property type="entry name" value="RhoGAP_dom"/>
</dbReference>
<dbReference type="FunFam" id="1.10.555.10:FF:000001">
    <property type="entry name" value="Rho GTPase activating protein 44"/>
    <property type="match status" value="1"/>
</dbReference>
<dbReference type="Proteomes" id="UP000233080">
    <property type="component" value="Unassembled WGS sequence"/>
</dbReference>
<dbReference type="Gene3D" id="1.10.555.10">
    <property type="entry name" value="Rho GTPase activation protein"/>
    <property type="match status" value="1"/>
</dbReference>
<feature type="compositionally biased region" description="Basic residues" evidence="5">
    <location>
        <begin position="1"/>
        <end position="10"/>
    </location>
</feature>
<dbReference type="Pfam" id="PF00620">
    <property type="entry name" value="RhoGAP"/>
    <property type="match status" value="1"/>
</dbReference>